<dbReference type="STRING" id="387631.Asulf_01724"/>
<evidence type="ECO:0000313" key="1">
    <source>
        <dbReference type="EMBL" id="AGK61695.1"/>
    </source>
</evidence>
<protein>
    <submittedName>
        <fullName evidence="1">Uncharacterized protein</fullName>
    </submittedName>
</protein>
<proteinExistence type="predicted"/>
<dbReference type="EMBL" id="CP005290">
    <property type="protein sequence ID" value="AGK61695.1"/>
    <property type="molecule type" value="Genomic_DNA"/>
</dbReference>
<accession>N0BN22</accession>
<dbReference type="KEGG" id="ast:Asulf_01724"/>
<keyword evidence="2" id="KW-1185">Reference proteome</keyword>
<reference evidence="1 2" key="1">
    <citation type="journal article" date="2013" name="Genome Announc.">
        <title>Complete Genome Sequence of the Thermophilic and Facultatively Chemolithoautotrophic Sulfate Reducer Archaeoglobus sulfaticallidus Strain PM70-1T.</title>
        <authorList>
            <person name="Stokke R."/>
            <person name="Hocking W.P."/>
            <person name="Steinsbu B.O."/>
            <person name="Steen I.H."/>
        </authorList>
    </citation>
    <scope>NUCLEOTIDE SEQUENCE [LARGE SCALE GENOMIC DNA]</scope>
    <source>
        <strain evidence="1">PM70-1</strain>
    </source>
</reference>
<dbReference type="Proteomes" id="UP000013307">
    <property type="component" value="Chromosome"/>
</dbReference>
<dbReference type="AlphaFoldDB" id="N0BN22"/>
<organism evidence="1 2">
    <name type="scientific">Archaeoglobus sulfaticallidus PM70-1</name>
    <dbReference type="NCBI Taxonomy" id="387631"/>
    <lineage>
        <taxon>Archaea</taxon>
        <taxon>Methanobacteriati</taxon>
        <taxon>Methanobacteriota</taxon>
        <taxon>Archaeoglobi</taxon>
        <taxon>Archaeoglobales</taxon>
        <taxon>Archaeoglobaceae</taxon>
        <taxon>Archaeoglobus</taxon>
    </lineage>
</organism>
<sequence length="159" mass="18498">MSESGHVFVPDEIKISSNEGIVSWKPERFTKFSGWKHESPASPVPKEVPVRVDLCSYDGNEVNCFEVKIPKEFTSERKAIRVLQQLYTYMKLGVFDRVWLVGPYDWLKQLWEGAPEIFFGELGKVGILGYEYSKRKFEVVKDAEKLNVKKREYITIEEV</sequence>
<gene>
    <name evidence="1" type="ORF">Asulf_01724</name>
</gene>
<evidence type="ECO:0000313" key="2">
    <source>
        <dbReference type="Proteomes" id="UP000013307"/>
    </source>
</evidence>
<name>N0BN22_9EURY</name>
<dbReference type="HOGENOM" id="CLU_1656794_0_0_2"/>